<dbReference type="Proteomes" id="UP001396334">
    <property type="component" value="Unassembled WGS sequence"/>
</dbReference>
<organism evidence="1 2">
    <name type="scientific">Hibiscus sabdariffa</name>
    <name type="common">roselle</name>
    <dbReference type="NCBI Taxonomy" id="183260"/>
    <lineage>
        <taxon>Eukaryota</taxon>
        <taxon>Viridiplantae</taxon>
        <taxon>Streptophyta</taxon>
        <taxon>Embryophyta</taxon>
        <taxon>Tracheophyta</taxon>
        <taxon>Spermatophyta</taxon>
        <taxon>Magnoliopsida</taxon>
        <taxon>eudicotyledons</taxon>
        <taxon>Gunneridae</taxon>
        <taxon>Pentapetalae</taxon>
        <taxon>rosids</taxon>
        <taxon>malvids</taxon>
        <taxon>Malvales</taxon>
        <taxon>Malvaceae</taxon>
        <taxon>Malvoideae</taxon>
        <taxon>Hibiscus</taxon>
    </lineage>
</organism>
<evidence type="ECO:0000313" key="2">
    <source>
        <dbReference type="Proteomes" id="UP001396334"/>
    </source>
</evidence>
<dbReference type="PANTHER" id="PTHR46183:SF4">
    <property type="entry name" value="PROTEIN PHOX4"/>
    <property type="match status" value="1"/>
</dbReference>
<evidence type="ECO:0000313" key="1">
    <source>
        <dbReference type="EMBL" id="KAK8483723.1"/>
    </source>
</evidence>
<protein>
    <submittedName>
        <fullName evidence="1">Uncharacterized protein</fullName>
    </submittedName>
</protein>
<dbReference type="PANTHER" id="PTHR46183">
    <property type="entry name" value="PROTEIN CLMP1"/>
    <property type="match status" value="1"/>
</dbReference>
<proteinExistence type="predicted"/>
<dbReference type="InterPro" id="IPR044517">
    <property type="entry name" value="PHOX1-4"/>
</dbReference>
<reference evidence="1 2" key="1">
    <citation type="journal article" date="2024" name="G3 (Bethesda)">
        <title>Genome assembly of Hibiscus sabdariffa L. provides insights into metabolisms of medicinal natural products.</title>
        <authorList>
            <person name="Kim T."/>
        </authorList>
    </citation>
    <scope>NUCLEOTIDE SEQUENCE [LARGE SCALE GENOMIC DNA]</scope>
    <source>
        <strain evidence="1">TK-2024</strain>
        <tissue evidence="1">Old leaves</tissue>
    </source>
</reference>
<keyword evidence="2" id="KW-1185">Reference proteome</keyword>
<gene>
    <name evidence="1" type="ORF">V6N11_061677</name>
</gene>
<name>A0ABR1ZSP4_9ROSI</name>
<sequence>MTSTDDLRLAESVGGVSRGLLSLYTVEVSSNQEPTYKEVNKENVVKSDKKLNNVVENGEAIKGTCMEDWIGQFAVFFNIHVELDFDLYLDLHDFGMKLYSEENVCMSKARKHVRLIEDSIKSAYGWEQKEFVLAAKRYEESLKIKSDFHEGLEEVNSIGAYIVEFISNFGKKNTTPLLVAVVAYVRKKVFGWGRDDESSYSKRVEEVGVRPLNDGYRVGNFSKEQLFHRVLEHSVWLEDANKAWEMYLFYYQSIPKNLECSRTHKLILAMRNGDERFVELIPKSLRNLVLKSVKGAVMIQFASDNMKIEQSYEIFVADLKTSVCNPWTPKDILVLEVLFFKAGKCYSSDENMNKNMVVLIHENGSYVGKLGGNFIVIATMTKVCINGWEGNFRELSIYEHLDSTRK</sequence>
<accession>A0ABR1ZSP4</accession>
<dbReference type="EMBL" id="JBBPBN010000628">
    <property type="protein sequence ID" value="KAK8483723.1"/>
    <property type="molecule type" value="Genomic_DNA"/>
</dbReference>
<comment type="caution">
    <text evidence="1">The sequence shown here is derived from an EMBL/GenBank/DDBJ whole genome shotgun (WGS) entry which is preliminary data.</text>
</comment>